<dbReference type="Pfam" id="PF17930">
    <property type="entry name" value="LpxI_N"/>
    <property type="match status" value="1"/>
</dbReference>
<dbReference type="PANTHER" id="PTHR39962">
    <property type="entry name" value="BLL4848 PROTEIN"/>
    <property type="match status" value="1"/>
</dbReference>
<dbReference type="EMBL" id="JAFLNF010000002">
    <property type="protein sequence ID" value="MBO0344522.1"/>
    <property type="molecule type" value="Genomic_DNA"/>
</dbReference>
<keyword evidence="4" id="KW-1185">Reference proteome</keyword>
<organism evidence="3 4">
    <name type="scientific">Roseibium limicola</name>
    <dbReference type="NCBI Taxonomy" id="2816037"/>
    <lineage>
        <taxon>Bacteria</taxon>
        <taxon>Pseudomonadati</taxon>
        <taxon>Pseudomonadota</taxon>
        <taxon>Alphaproteobacteria</taxon>
        <taxon>Hyphomicrobiales</taxon>
        <taxon>Stappiaceae</taxon>
        <taxon>Roseibium</taxon>
    </lineage>
</organism>
<dbReference type="EC" id="3.6.1.54" evidence="3"/>
<evidence type="ECO:0000259" key="2">
    <source>
        <dbReference type="Pfam" id="PF17930"/>
    </source>
</evidence>
<dbReference type="InterPro" id="IPR053174">
    <property type="entry name" value="LpxI"/>
</dbReference>
<dbReference type="InterPro" id="IPR010415">
    <property type="entry name" value="LpxI_C"/>
</dbReference>
<accession>A0A939EME6</accession>
<name>A0A939EME6_9HYPH</name>
<dbReference type="InterPro" id="IPR043167">
    <property type="entry name" value="LpxI_C_sf"/>
</dbReference>
<dbReference type="Gene3D" id="3.40.50.20">
    <property type="match status" value="1"/>
</dbReference>
<dbReference type="Gene3D" id="3.40.140.80">
    <property type="match status" value="1"/>
</dbReference>
<evidence type="ECO:0000313" key="3">
    <source>
        <dbReference type="EMBL" id="MBO0344522.1"/>
    </source>
</evidence>
<reference evidence="3" key="1">
    <citation type="submission" date="2021-03" db="EMBL/GenBank/DDBJ databases">
        <title>Roseibium sp. CAU 1637 isolated from Incheon.</title>
        <authorList>
            <person name="Kim W."/>
        </authorList>
    </citation>
    <scope>NUCLEOTIDE SEQUENCE</scope>
    <source>
        <strain evidence="3">CAU 1637</strain>
    </source>
</reference>
<feature type="domain" description="LpxI N-terminal" evidence="2">
    <location>
        <begin position="15"/>
        <end position="144"/>
    </location>
</feature>
<comment type="caution">
    <text evidence="3">The sequence shown here is derived from an EMBL/GenBank/DDBJ whole genome shotgun (WGS) entry which is preliminary data.</text>
</comment>
<evidence type="ECO:0000259" key="1">
    <source>
        <dbReference type="Pfam" id="PF06230"/>
    </source>
</evidence>
<gene>
    <name evidence="3" type="primary">lpxI</name>
    <name evidence="3" type="ORF">J0X15_04735</name>
</gene>
<dbReference type="GO" id="GO:0016787">
    <property type="term" value="F:hydrolase activity"/>
    <property type="evidence" value="ECO:0007669"/>
    <property type="project" value="UniProtKB-KW"/>
</dbReference>
<protein>
    <submittedName>
        <fullName evidence="3">UDP-2,3-diacylglucosamine diphosphatase LpxI</fullName>
        <ecNumber evidence="3">3.6.1.54</ecNumber>
    </submittedName>
</protein>
<dbReference type="InterPro" id="IPR041255">
    <property type="entry name" value="LpxI_N"/>
</dbReference>
<evidence type="ECO:0000313" key="4">
    <source>
        <dbReference type="Proteomes" id="UP000664779"/>
    </source>
</evidence>
<sequence>MARQDVPDAAALAPIGLICGNGTLPGAVVERLRAAGRKTYVVAIRGEAEDGLRQVADVELGFGQIGRLFKGLGKAGCQELILIGGIVKRPDFTSILGDPGTLWRLPRIIKAMAGGDDSLLGKVIGIFESEGFQVVGLHDVAPDLLAGSGALGRHTPDANGLRDMTLALEAARRLGDLDIGQGAVAVAGRVIALEGAEGTDAMLRRCADLRANGRVRAKTPGGVLVKTVKPGQDLRVDLPAIGPMTIALAKSAGLAGIAVQAQGALIAEEAQTLQAADDAGLFIFGFSADPRDMTSELQP</sequence>
<dbReference type="Proteomes" id="UP000664779">
    <property type="component" value="Unassembled WGS sequence"/>
</dbReference>
<dbReference type="Pfam" id="PF06230">
    <property type="entry name" value="LpxI_C"/>
    <property type="match status" value="1"/>
</dbReference>
<keyword evidence="3" id="KW-0378">Hydrolase</keyword>
<dbReference type="PANTHER" id="PTHR39962:SF1">
    <property type="entry name" value="LPXI FAMILY PROTEIN"/>
    <property type="match status" value="1"/>
</dbReference>
<dbReference type="RefSeq" id="WP_206938614.1">
    <property type="nucleotide sequence ID" value="NZ_JAFLNF010000002.1"/>
</dbReference>
<feature type="domain" description="LpxI C-terminal" evidence="1">
    <location>
        <begin position="148"/>
        <end position="283"/>
    </location>
</feature>
<dbReference type="AlphaFoldDB" id="A0A939EME6"/>
<proteinExistence type="predicted"/>